<protein>
    <recommendedName>
        <fullName evidence="2">ubiquitinyl hydrolase 1</fullName>
        <ecNumber evidence="2">3.4.19.12</ecNumber>
    </recommendedName>
</protein>
<feature type="region of interest" description="Disordered" evidence="8">
    <location>
        <begin position="1528"/>
        <end position="1551"/>
    </location>
</feature>
<keyword evidence="4" id="KW-0833">Ubl conjugation pathway</keyword>
<feature type="coiled-coil region" evidence="7">
    <location>
        <begin position="604"/>
        <end position="634"/>
    </location>
</feature>
<feature type="domain" description="DUF3638" evidence="9">
    <location>
        <begin position="1819"/>
        <end position="2045"/>
    </location>
</feature>
<evidence type="ECO:0000256" key="7">
    <source>
        <dbReference type="SAM" id="Coils"/>
    </source>
</evidence>
<dbReference type="InterPro" id="IPR022105">
    <property type="entry name" value="DUF3645"/>
</dbReference>
<dbReference type="PANTHER" id="PTHR13367">
    <property type="entry name" value="UBIQUITIN THIOESTERASE"/>
    <property type="match status" value="1"/>
</dbReference>
<organism evidence="11 12">
    <name type="scientific">Edaphochlamys debaryana</name>
    <dbReference type="NCBI Taxonomy" id="47281"/>
    <lineage>
        <taxon>Eukaryota</taxon>
        <taxon>Viridiplantae</taxon>
        <taxon>Chlorophyta</taxon>
        <taxon>core chlorophytes</taxon>
        <taxon>Chlorophyceae</taxon>
        <taxon>CS clade</taxon>
        <taxon>Chlamydomonadales</taxon>
        <taxon>Chlamydomonadales incertae sedis</taxon>
        <taxon>Edaphochlamys</taxon>
    </lineage>
</organism>
<evidence type="ECO:0000313" key="11">
    <source>
        <dbReference type="EMBL" id="KAG2496538.1"/>
    </source>
</evidence>
<feature type="region of interest" description="Disordered" evidence="8">
    <location>
        <begin position="1270"/>
        <end position="1317"/>
    </location>
</feature>
<evidence type="ECO:0000256" key="6">
    <source>
        <dbReference type="ARBA" id="ARBA00022807"/>
    </source>
</evidence>
<dbReference type="EMBL" id="JAEHOE010000018">
    <property type="protein sequence ID" value="KAG2496538.1"/>
    <property type="molecule type" value="Genomic_DNA"/>
</dbReference>
<dbReference type="GO" id="GO:0004843">
    <property type="term" value="F:cysteine-type deubiquitinase activity"/>
    <property type="evidence" value="ECO:0007669"/>
    <property type="project" value="UniProtKB-EC"/>
</dbReference>
<feature type="compositionally biased region" description="Gly residues" evidence="8">
    <location>
        <begin position="1537"/>
        <end position="1551"/>
    </location>
</feature>
<dbReference type="InterPro" id="IPR051346">
    <property type="entry name" value="OTU_Deubiquitinase"/>
</dbReference>
<comment type="caution">
    <text evidence="11">The sequence shown here is derived from an EMBL/GenBank/DDBJ whole genome shotgun (WGS) entry which is preliminary data.</text>
</comment>
<dbReference type="Pfam" id="PF12340">
    <property type="entry name" value="DUF3638"/>
    <property type="match status" value="1"/>
</dbReference>
<dbReference type="InterPro" id="IPR022099">
    <property type="entry name" value="DUF3638"/>
</dbReference>
<gene>
    <name evidence="11" type="ORF">HYH03_005361</name>
</gene>
<dbReference type="PANTHER" id="PTHR13367:SF33">
    <property type="entry name" value="P-LOOP CONTAINING NUCLEOSIDE TRIPHOSPHATE HYDROLASE PROTEIN"/>
    <property type="match status" value="1"/>
</dbReference>
<dbReference type="GO" id="GO:0006508">
    <property type="term" value="P:proteolysis"/>
    <property type="evidence" value="ECO:0007669"/>
    <property type="project" value="UniProtKB-KW"/>
</dbReference>
<keyword evidence="6" id="KW-0788">Thiol protease</keyword>
<evidence type="ECO:0000313" key="12">
    <source>
        <dbReference type="Proteomes" id="UP000612055"/>
    </source>
</evidence>
<keyword evidence="7" id="KW-0175">Coiled coil</keyword>
<dbReference type="OrthoDB" id="538905at2759"/>
<dbReference type="EC" id="3.4.19.12" evidence="2"/>
<evidence type="ECO:0000256" key="3">
    <source>
        <dbReference type="ARBA" id="ARBA00022670"/>
    </source>
</evidence>
<keyword evidence="3" id="KW-0645">Protease</keyword>
<name>A0A835Y855_9CHLO</name>
<sequence length="3016" mass="321930">MPGEQRCAGGTSGQVDATLLQCIFALPTSAPSELHSHSSVCALLRLVQDFVATLQDESSKLINTDRLWPSLTDEDLAALAGAAAAATNDEATTWFPEFGAALLALGPGPGCTQARPGTLALNMVGLDRWEFRAHSSPAGIHHTAVCAGHQLLPCGSVAKAELAAMVQKVQRSIHTALERRKRGEKGFQRTPASIVSAVRAAAGSTAALAAGLTARGGFTDVGQHTGGDVPRDTCWPLVRSVLQVLLERAPGCIPASPPALLLRHALAHLELWLLRRQLCLLTPDTAGPTAVTNAMHMLTCAASKAAALAEEGHDVAEFEAACASARESLQAVAWERALQQGHGSELPPEGSPSLTGVTALPRGVLPARLTAGTDGGGGQDAARKRAELNLGAVTLLPPAASFMDMLGVLRGQKQWSSPGDDAQFQLVLHSVERELFERATAGFQPLSEEEVAALEAVVDTCRLTLQRFLATPAAAAAQAAGALLKAELLSRELLMVWVAYCLVHASACKQYDILRQYGVALSYKDLRHLVLPYRLAVDAAMAVAAYLQRLALPGRELFSLRDGAGKATSDMAQAFAATCPRLSKLWEQEKADAAARQAKHWEEVQRKQAEAVRLRQQLAKLKEEQLELKAKEATTRVWLFFLHMQPLFRSLARMSFLAQQMLLPRPFTPEVRDAVAVRGLGTSLVKHYNDARAQRKYLSQPSQKAASRDGTVQLWSAAGVVPSAKSYGPRHVDKLTSAADGVWHPDGLQPSMAWAGSGSGADGELGSPGFFNPFAPAVPASATELFYTAALPEHAKALQWALHTPESPPADRGNWALAWQDGRPSWLHKPAFLDFGRLRSFPLLQLPRLCAALHYRTLPLAQPAVHVLVRQLLHHVGSLTDDAPPQLLWRTGWADEPGGALPALCSELAALAERLAITPREHESVLVLGPMAAYLASFHPACLDTARRFADMTSDVAEELEAQLDLQSSDESLASRLTARQCRWRAVALLCYDCDGLDQDADAEAMNEALQLRAHGVLARRISFLVGTATRQPSLLTAALRAVMRGHDPQGLSDLSWAQRPGSAACFEAAEPGSGRLFAINLLNGTVLFDGCPPSRLSRAVTQHPLYSRTFGTWSFEVEGGGGAATGASTQRTLRRVRGRLYEFDQGTGGRELLVTEVDERGLRLELLDAGPDGGCGEWGKELPPRLRQLHSHWLCSPIGGAASGGASVAYDIRRVPPHLRSFHWSDLLLEHHSAQLTDQLVSLNGCALKDTVLGKFERPEFIHCFQPAARQPSGPAAPAHTATEASIPLKRTRSGTPVGKAQRGAPGGGSMAAEPPPTWRLLFELPRFGYEFELRSGGELASRDRAGYRLHRRQLLTDGDLERPQEASYTLPEFGQYLVLERQPSPQQQPSSSSQGSAQLVLVPAGPVVRQADRVSVTTSSYCDAHLRAHCYELHGRFGHLCASSIPARLQLAALYAATGTLLPEPASQATGSQTAMTLLRQCWGTRPLSRAELQHLRSVARLGGHLAPGLTLLAAELEEAASQLGHLHSSPQQPGAGGSGDAVGGGKGGVELLDAQTVYEQDIVRSGRGGGAGLNPRLRLTPSDEERALGLPRGPPEEPEWRRRGLFQAVELAEAFPVPEDYVEGRETLLALLVKPAPGADQPSSPPPYPLAPAPGAQCTPLAAEMDGELKASWEAHRTLQPPEQMVWSHPASAAFIPKAQAQVTDRRAAAEAYLLRHLSHVPSGTGCHGAAFRLLRMSGSAPTAGLLDLAAAAWCRESLRFFNPFLSEAAEQALHDGVLTWLALCVLEDRLGRLAALAAAGQEHWVQLVQELLVRRTWEVREHPQWLVFEAEGRLQIRPQQYAVAAHLMDPANDGAIAQLNMGEGKTRVILPMLALHWADGSRVVRLNFLSRLLDDSYAHLHATLTASILGRKLFVLPFHRDVEPTEGRVQAMVSAMRHCQQDGGLLLVAPEHRLSLLLKRTELALRAERCEAGAQQALLTCCSALDELAGLPYMDVLDESDELLHHRYQLAYAWGAASGLQAVAEQSEAVQALLAALTRLAATGRLPLPEAAFVLEPPSAAPLPPPGAYCGLRLLPGEALSGAVLRALREALAEEVAVRPPLKLRWLKRHPLRDRVLGCVLDESRPETEYLGPDAVGTAEGQLTSDRMSQVLALRGLLGCGLLEQGLQKRHRVEYGVDRNSNSTARGRTRMAVPFHAAHVPSERSEFAQPDVALLLTHLSYYYDGLSMSQLEAALAKLLDMEVAARRYYYEKLWLPLAVGRIKQEHLGLLNSADKLDPSNNPTQLQHLHAYFSHNTALVDFWLAYCVLPTETRQFPQCLCTSAWHLAGCGGGSSDGGGGGVVGFSGTNDNHRLLPLRVHKAEPDEPSLAATNGRMLHAILEHTLGFTTLPAEGTGGLPAWQALLDEALALAAALPQQHDRGGGSSGSGGGGGPELRAIIDCGALLAGASNRSAAAYLLRRLDPARFKGVTCFDERERAWVVADALGRRWPLHASPIPAADTFAIFDDARCRGADLKLRLNAVGLLTLGPGATKDKVMQAAGRLRQLGRGQRLWMAAAPDVTAKIQSAAAAHAASPAFTRAAGTSAAGVRQAPAGPTEAAPTPSPARSPGPGIGPAAVLCWVMDNTVAATLAGVPAWADQGLAFAASGGVSGPEDELLELADLYGGSKALVPVAQAVAALAAKHSKTAASAGGKPGRGQGVRRCVEMAERIVQLAGVHGQGHAVVAGGRADEECERELEQEEEEEEEVERQVARVNPRKETDWNLAAAVTAVAAGGGAALTATALAKAAGVKPFDLPPAMELLAPRALQQVAWSAKVLATENFLVASAAPRPSCLNDYLRPVECMVLFPGSGEALLLSEREADQLLGAVWQRRRRAKPCSSGAGVGGNSGMVPAPLLVSLSFLRDAWGSDSVPRLALSPASGSIPPAGEFPGTRALQGRAGAAHGPLDARALVSMQLFNGETSYAGGAVRQELRGLMLGRREVAQALAEMRGKGAALPKSDLERAVEGADEEG</sequence>
<evidence type="ECO:0000259" key="10">
    <source>
        <dbReference type="Pfam" id="PF12359"/>
    </source>
</evidence>
<evidence type="ECO:0000256" key="4">
    <source>
        <dbReference type="ARBA" id="ARBA00022786"/>
    </source>
</evidence>
<evidence type="ECO:0000256" key="8">
    <source>
        <dbReference type="SAM" id="MobiDB-lite"/>
    </source>
</evidence>
<evidence type="ECO:0000259" key="9">
    <source>
        <dbReference type="Pfam" id="PF12340"/>
    </source>
</evidence>
<comment type="catalytic activity">
    <reaction evidence="1">
        <text>Thiol-dependent hydrolysis of ester, thioester, amide, peptide and isopeptide bonds formed by the C-terminal Gly of ubiquitin (a 76-residue protein attached to proteins as an intracellular targeting signal).</text>
        <dbReference type="EC" id="3.4.19.12"/>
    </reaction>
</comment>
<keyword evidence="12" id="KW-1185">Reference proteome</keyword>
<feature type="region of interest" description="Disordered" evidence="8">
    <location>
        <begin position="1566"/>
        <end position="1602"/>
    </location>
</feature>
<feature type="region of interest" description="Disordered" evidence="8">
    <location>
        <begin position="2996"/>
        <end position="3016"/>
    </location>
</feature>
<reference evidence="11" key="1">
    <citation type="journal article" date="2020" name="bioRxiv">
        <title>Comparative genomics of Chlamydomonas.</title>
        <authorList>
            <person name="Craig R.J."/>
            <person name="Hasan A.R."/>
            <person name="Ness R.W."/>
            <person name="Keightley P.D."/>
        </authorList>
    </citation>
    <scope>NUCLEOTIDE SEQUENCE</scope>
    <source>
        <strain evidence="11">CCAP 11/70</strain>
    </source>
</reference>
<keyword evidence="5" id="KW-0378">Hydrolase</keyword>
<evidence type="ECO:0000256" key="1">
    <source>
        <dbReference type="ARBA" id="ARBA00000707"/>
    </source>
</evidence>
<evidence type="ECO:0000256" key="5">
    <source>
        <dbReference type="ARBA" id="ARBA00022801"/>
    </source>
</evidence>
<evidence type="ECO:0000256" key="2">
    <source>
        <dbReference type="ARBA" id="ARBA00012759"/>
    </source>
</evidence>
<dbReference type="Proteomes" id="UP000612055">
    <property type="component" value="Unassembled WGS sequence"/>
</dbReference>
<proteinExistence type="predicted"/>
<feature type="domain" description="DUF3645" evidence="10">
    <location>
        <begin position="2190"/>
        <end position="2221"/>
    </location>
</feature>
<dbReference type="Pfam" id="PF12359">
    <property type="entry name" value="DUF3645"/>
    <property type="match status" value="1"/>
</dbReference>
<feature type="compositionally biased region" description="Low complexity" evidence="8">
    <location>
        <begin position="2595"/>
        <end position="2604"/>
    </location>
</feature>
<accession>A0A835Y855</accession>
<feature type="region of interest" description="Disordered" evidence="8">
    <location>
        <begin position="2588"/>
        <end position="2613"/>
    </location>
</feature>